<accession>A0A9X2TF72</accession>
<evidence type="ECO:0000256" key="2">
    <source>
        <dbReference type="ARBA" id="ARBA00022448"/>
    </source>
</evidence>
<keyword evidence="8 10" id="KW-0472">Membrane</keyword>
<keyword evidence="6 13" id="KW-0067">ATP-binding</keyword>
<evidence type="ECO:0000259" key="11">
    <source>
        <dbReference type="PROSITE" id="PS50893"/>
    </source>
</evidence>
<dbReference type="InterPro" id="IPR003593">
    <property type="entry name" value="AAA+_ATPase"/>
</dbReference>
<keyword evidence="2" id="KW-0813">Transport</keyword>
<evidence type="ECO:0000256" key="4">
    <source>
        <dbReference type="ARBA" id="ARBA00022692"/>
    </source>
</evidence>
<dbReference type="SUPFAM" id="SSF90123">
    <property type="entry name" value="ABC transporter transmembrane region"/>
    <property type="match status" value="1"/>
</dbReference>
<dbReference type="GO" id="GO:0140359">
    <property type="term" value="F:ABC-type transporter activity"/>
    <property type="evidence" value="ECO:0007669"/>
    <property type="project" value="InterPro"/>
</dbReference>
<dbReference type="InterPro" id="IPR011527">
    <property type="entry name" value="ABC1_TM_dom"/>
</dbReference>
<dbReference type="GO" id="GO:0005524">
    <property type="term" value="F:ATP binding"/>
    <property type="evidence" value="ECO:0007669"/>
    <property type="project" value="UniProtKB-KW"/>
</dbReference>
<feature type="transmembrane region" description="Helical" evidence="10">
    <location>
        <begin position="78"/>
        <end position="95"/>
    </location>
</feature>
<dbReference type="Pfam" id="PF00005">
    <property type="entry name" value="ABC_tran"/>
    <property type="match status" value="1"/>
</dbReference>
<evidence type="ECO:0000256" key="1">
    <source>
        <dbReference type="ARBA" id="ARBA00004651"/>
    </source>
</evidence>
<evidence type="ECO:0000259" key="12">
    <source>
        <dbReference type="PROSITE" id="PS50929"/>
    </source>
</evidence>
<dbReference type="InterPro" id="IPR039421">
    <property type="entry name" value="Type_1_exporter"/>
</dbReference>
<feature type="domain" description="ABC transmembrane type-1" evidence="12">
    <location>
        <begin position="44"/>
        <end position="330"/>
    </location>
</feature>
<feature type="transmembrane region" description="Helical" evidence="10">
    <location>
        <begin position="37"/>
        <end position="58"/>
    </location>
</feature>
<evidence type="ECO:0000256" key="8">
    <source>
        <dbReference type="ARBA" id="ARBA00023136"/>
    </source>
</evidence>
<keyword evidence="3" id="KW-1003">Cell membrane</keyword>
<feature type="compositionally biased region" description="Polar residues" evidence="9">
    <location>
        <begin position="618"/>
        <end position="628"/>
    </location>
</feature>
<organism evidence="13 14">
    <name type="scientific">Salinibacter ruber</name>
    <dbReference type="NCBI Taxonomy" id="146919"/>
    <lineage>
        <taxon>Bacteria</taxon>
        <taxon>Pseudomonadati</taxon>
        <taxon>Rhodothermota</taxon>
        <taxon>Rhodothermia</taxon>
        <taxon>Rhodothermales</taxon>
        <taxon>Salinibacteraceae</taxon>
        <taxon>Salinibacter</taxon>
    </lineage>
</organism>
<dbReference type="SUPFAM" id="SSF52540">
    <property type="entry name" value="P-loop containing nucleoside triphosphate hydrolases"/>
    <property type="match status" value="1"/>
</dbReference>
<proteinExistence type="predicted"/>
<dbReference type="SMART" id="SM00382">
    <property type="entry name" value="AAA"/>
    <property type="match status" value="1"/>
</dbReference>
<name>A0A9X2TF72_9BACT</name>
<evidence type="ECO:0000256" key="3">
    <source>
        <dbReference type="ARBA" id="ARBA00022475"/>
    </source>
</evidence>
<keyword evidence="5" id="KW-0547">Nucleotide-binding</keyword>
<reference evidence="13" key="1">
    <citation type="submission" date="2022-08" db="EMBL/GenBank/DDBJ databases">
        <title>Genomic Encyclopedia of Type Strains, Phase V (KMG-V): Genome sequencing to study the core and pangenomes of soil and plant-associated prokaryotes.</title>
        <authorList>
            <person name="Whitman W."/>
        </authorList>
    </citation>
    <scope>NUCLEOTIDE SEQUENCE</scope>
    <source>
        <strain evidence="13">0</strain>
    </source>
</reference>
<evidence type="ECO:0000313" key="14">
    <source>
        <dbReference type="Proteomes" id="UP001155027"/>
    </source>
</evidence>
<evidence type="ECO:0000256" key="7">
    <source>
        <dbReference type="ARBA" id="ARBA00022989"/>
    </source>
</evidence>
<dbReference type="Proteomes" id="UP001155027">
    <property type="component" value="Unassembled WGS sequence"/>
</dbReference>
<dbReference type="PANTHER" id="PTHR24221:SF646">
    <property type="entry name" value="HAEMOLYSIN SECRETION ATP-BINDING PROTEIN"/>
    <property type="match status" value="1"/>
</dbReference>
<feature type="transmembrane region" description="Helical" evidence="10">
    <location>
        <begin position="183"/>
        <end position="201"/>
    </location>
</feature>
<feature type="transmembrane region" description="Helical" evidence="10">
    <location>
        <begin position="270"/>
        <end position="292"/>
    </location>
</feature>
<dbReference type="RefSeq" id="WP_259220358.1">
    <property type="nucleotide sequence ID" value="NZ_JANUAV010000011.1"/>
</dbReference>
<dbReference type="PROSITE" id="PS00211">
    <property type="entry name" value="ABC_TRANSPORTER_1"/>
    <property type="match status" value="1"/>
</dbReference>
<evidence type="ECO:0000256" key="6">
    <source>
        <dbReference type="ARBA" id="ARBA00022840"/>
    </source>
</evidence>
<dbReference type="InterPro" id="IPR003439">
    <property type="entry name" value="ABC_transporter-like_ATP-bd"/>
</dbReference>
<dbReference type="EMBL" id="JANUAU010000009">
    <property type="protein sequence ID" value="MCS3678749.1"/>
    <property type="molecule type" value="Genomic_DNA"/>
</dbReference>
<keyword evidence="7 10" id="KW-1133">Transmembrane helix</keyword>
<dbReference type="GO" id="GO:0034040">
    <property type="term" value="F:ATPase-coupled lipid transmembrane transporter activity"/>
    <property type="evidence" value="ECO:0007669"/>
    <property type="project" value="TreeGrafter"/>
</dbReference>
<feature type="transmembrane region" description="Helical" evidence="10">
    <location>
        <begin position="157"/>
        <end position="177"/>
    </location>
</feature>
<dbReference type="GO" id="GO:0005886">
    <property type="term" value="C:plasma membrane"/>
    <property type="evidence" value="ECO:0007669"/>
    <property type="project" value="UniProtKB-SubCell"/>
</dbReference>
<dbReference type="PANTHER" id="PTHR24221">
    <property type="entry name" value="ATP-BINDING CASSETTE SUB-FAMILY B"/>
    <property type="match status" value="1"/>
</dbReference>
<dbReference type="InterPro" id="IPR027417">
    <property type="entry name" value="P-loop_NTPase"/>
</dbReference>
<dbReference type="InterPro" id="IPR017871">
    <property type="entry name" value="ABC_transporter-like_CS"/>
</dbReference>
<dbReference type="AlphaFoldDB" id="A0A9X2TF72"/>
<dbReference type="GO" id="GO:0016887">
    <property type="term" value="F:ATP hydrolysis activity"/>
    <property type="evidence" value="ECO:0007669"/>
    <property type="project" value="InterPro"/>
</dbReference>
<dbReference type="PROSITE" id="PS50929">
    <property type="entry name" value="ABC_TM1F"/>
    <property type="match status" value="1"/>
</dbReference>
<evidence type="ECO:0000313" key="13">
    <source>
        <dbReference type="EMBL" id="MCS3678749.1"/>
    </source>
</evidence>
<feature type="domain" description="ABC transporter" evidence="11">
    <location>
        <begin position="365"/>
        <end position="606"/>
    </location>
</feature>
<comment type="caution">
    <text evidence="13">The sequence shown here is derived from an EMBL/GenBank/DDBJ whole genome shotgun (WGS) entry which is preliminary data.</text>
</comment>
<dbReference type="FunFam" id="3.40.50.300:FF:000221">
    <property type="entry name" value="Multidrug ABC transporter ATP-binding protein"/>
    <property type="match status" value="1"/>
</dbReference>
<dbReference type="Gene3D" id="3.40.50.300">
    <property type="entry name" value="P-loop containing nucleotide triphosphate hydrolases"/>
    <property type="match status" value="1"/>
</dbReference>
<dbReference type="PROSITE" id="PS50893">
    <property type="entry name" value="ABC_TRANSPORTER_2"/>
    <property type="match status" value="1"/>
</dbReference>
<feature type="compositionally biased region" description="Basic and acidic residues" evidence="9">
    <location>
        <begin position="634"/>
        <end position="650"/>
    </location>
</feature>
<protein>
    <submittedName>
        <fullName evidence="13">ATP-binding cassette subfamily B protein</fullName>
    </submittedName>
</protein>
<evidence type="ECO:0000256" key="9">
    <source>
        <dbReference type="SAM" id="MobiDB-lite"/>
    </source>
</evidence>
<comment type="subcellular location">
    <subcellularLocation>
        <location evidence="1">Cell membrane</location>
        <topology evidence="1">Multi-pass membrane protein</topology>
    </subcellularLocation>
</comment>
<sequence>MSENNPKSIRKVVQSAGHLLAYIPKIMKLMWDAASRWVLVWGGLLGLQGLLPGASVYLTKWVLDAASQAIGQGLAWGNVRLIAIPGGLMALVLLLQQVTKAMNGWVQTAQSEHVEDHIQKRIHDQAGRLDLAFYESSDYYDTLNQASSKASSKSLEVLQQLGGFLQNGITLVTIAAILVPYGLWIPLVLIFSTLPALYVVVKHNRKYHNWWERRTMDQRRARYYDMMLTYDFAAQEIRAFDLGDHFAEAYSDVRKWLRGERIELEKNKSLATIGAGLTALAAMGAVMGVMAWRAMRGLATIGDLGLFYRSFREGQGLMRNLLQNAGKLYTNAMFLEHLFDFLAFEPTIQDPEEPRDEDPVPQETITFEEVSFRYPETEEYVLENFSLTLPARKVTAIVGENGAGKTTLSKLLGRLYDPQEGRVLIDGVDVREHRTQDLRDQITTLFQNPMRYQATVAQNIIMGNVHREQGREALERAAQKALIHDTIQDLPKGYDTQLGHWFEGGTDLSGGQWQRIALARAYYRDAPIVILDEPTSAMDSWAENKWLQSFGRLVDEGRTAFIITHRFTTAMHADIIHVMGDGEIIESGTHEELVEQEGHYASSWKAQIEHGWRDPSQVDANETKSPPQDGSEEPPVKSVEEDVARGTDPF</sequence>
<dbReference type="Gene3D" id="1.20.1560.10">
    <property type="entry name" value="ABC transporter type 1, transmembrane domain"/>
    <property type="match status" value="1"/>
</dbReference>
<keyword evidence="4 10" id="KW-0812">Transmembrane</keyword>
<evidence type="ECO:0000256" key="5">
    <source>
        <dbReference type="ARBA" id="ARBA00022741"/>
    </source>
</evidence>
<gene>
    <name evidence="13" type="ORF">GGP71_002690</name>
</gene>
<dbReference type="InterPro" id="IPR036640">
    <property type="entry name" value="ABC1_TM_sf"/>
</dbReference>
<evidence type="ECO:0000256" key="10">
    <source>
        <dbReference type="SAM" id="Phobius"/>
    </source>
</evidence>
<feature type="region of interest" description="Disordered" evidence="9">
    <location>
        <begin position="611"/>
        <end position="650"/>
    </location>
</feature>